<dbReference type="RefSeq" id="WP_128357453.1">
    <property type="nucleotide sequence ID" value="NZ_CP053840.1"/>
</dbReference>
<dbReference type="Pfam" id="PF16264">
    <property type="entry name" value="SatD"/>
    <property type="match status" value="1"/>
</dbReference>
<dbReference type="Proteomes" id="UP000503482">
    <property type="component" value="Chromosome"/>
</dbReference>
<keyword evidence="2" id="KW-1185">Reference proteome</keyword>
<protein>
    <submittedName>
        <fullName evidence="1">SatD family protein</fullName>
    </submittedName>
</protein>
<dbReference type="AlphaFoldDB" id="A0AAE7B9J1"/>
<evidence type="ECO:0000313" key="1">
    <source>
        <dbReference type="EMBL" id="QKF66405.1"/>
    </source>
</evidence>
<dbReference type="KEGG" id="avp:AVENP_0845"/>
<gene>
    <name evidence="1" type="ORF">AVENP_0845</name>
</gene>
<dbReference type="InterPro" id="IPR032580">
    <property type="entry name" value="SatD"/>
</dbReference>
<accession>A0AAE7B9J1</accession>
<dbReference type="EMBL" id="CP053840">
    <property type="protein sequence ID" value="QKF66405.1"/>
    <property type="molecule type" value="Genomic_DNA"/>
</dbReference>
<proteinExistence type="predicted"/>
<name>A0AAE7B9J1_9BACT</name>
<organism evidence="1 2">
    <name type="scientific">Arcobacter venerupis</name>
    <dbReference type="NCBI Taxonomy" id="1054033"/>
    <lineage>
        <taxon>Bacteria</taxon>
        <taxon>Pseudomonadati</taxon>
        <taxon>Campylobacterota</taxon>
        <taxon>Epsilonproteobacteria</taxon>
        <taxon>Campylobacterales</taxon>
        <taxon>Arcobacteraceae</taxon>
        <taxon>Arcobacter</taxon>
    </lineage>
</organism>
<sequence>MEKHFILMGDIINSRKIDEEQLWTDLNDVINNAKEEFNESILSSLEIKIGDEFQVIMKDINSLLSLLLYLDIYFRYKKINCRFAIGFGDVTGDINYKSAYNMLGMGLTNTNELLNNKKEKYSFFIQDDIYKTILLNTIGILLEDTLSNLTNKQILFLFYKIIQKSNMDELELKMGTGERNLYNYFERSKYNLIRRIFGQISSIFIFDEESLKRKYFNEFKINIGK</sequence>
<reference evidence="1 2" key="1">
    <citation type="submission" date="2020-05" db="EMBL/GenBank/DDBJ databases">
        <title>Complete genome sequencing of Campylobacter and Arcobacter type strains.</title>
        <authorList>
            <person name="Miller W.G."/>
            <person name="Yee E."/>
        </authorList>
    </citation>
    <scope>NUCLEOTIDE SEQUENCE [LARGE SCALE GENOMIC DNA]</scope>
    <source>
        <strain evidence="1 2">LMG 26156</strain>
    </source>
</reference>
<evidence type="ECO:0000313" key="2">
    <source>
        <dbReference type="Proteomes" id="UP000503482"/>
    </source>
</evidence>